<dbReference type="eggNOG" id="COG2801">
    <property type="taxonomic scope" value="Bacteria"/>
</dbReference>
<dbReference type="eggNOG" id="COG2963">
    <property type="taxonomic scope" value="Bacteria"/>
</dbReference>
<dbReference type="EMBL" id="CP003057">
    <property type="protein sequence ID" value="AEQ98131.1"/>
    <property type="molecule type" value="Genomic_DNA"/>
</dbReference>
<protein>
    <submittedName>
        <fullName evidence="3">IS1403 transposase, IS3 family</fullName>
    </submittedName>
</protein>
<proteinExistence type="inferred from homology"/>
<dbReference type="GO" id="GO:0006313">
    <property type="term" value="P:DNA transposition"/>
    <property type="evidence" value="ECO:0007669"/>
    <property type="project" value="InterPro"/>
</dbReference>
<dbReference type="GO" id="GO:0015074">
    <property type="term" value="P:DNA integration"/>
    <property type="evidence" value="ECO:0007669"/>
    <property type="project" value="InterPro"/>
</dbReference>
<gene>
    <name evidence="3" type="ORF">XOC_4043</name>
</gene>
<dbReference type="Pfam" id="PF01527">
    <property type="entry name" value="HTH_Tnp_1"/>
    <property type="match status" value="1"/>
</dbReference>
<dbReference type="InterPro" id="IPR001584">
    <property type="entry name" value="Integrase_cat-core"/>
</dbReference>
<evidence type="ECO:0000256" key="1">
    <source>
        <dbReference type="ARBA" id="ARBA00009964"/>
    </source>
</evidence>
<dbReference type="InterPro" id="IPR025948">
    <property type="entry name" value="HTH-like_dom"/>
</dbReference>
<dbReference type="GO" id="GO:0004803">
    <property type="term" value="F:transposase activity"/>
    <property type="evidence" value="ECO:0007669"/>
    <property type="project" value="InterPro"/>
</dbReference>
<dbReference type="Pfam" id="PF13683">
    <property type="entry name" value="rve_3"/>
    <property type="match status" value="1"/>
</dbReference>
<sequence length="360" mass="41530">MKKRFSEEQIIGFLREAEAGMPIKDLCRRHGFSEASYYLWRSKFGGMSVPDAKRLKDLEAENTRLKKLLAEQVFQNALIMVSAPARRALVREWIDGGASERCALAAIGMSASALRDRPREDRNVELRERFLALAHRHRRYGVGMISLKLRQEGRLVNYKRVERRYCEQQLQVRRRTRKKVPVGERAPLLRPTKANPVWSMDVVFDRTAEGRAIKCLVIVDDATHEAVAIDVERAISGHGVVRVLDRLAHSRGLPKMIRTDNGKEFCGKAMVAWAHANRVQRRQIQPGKPNQNAYVESFNGRRRDECLNEHWFPTLLHARTEIERWRREYNEHRPKKAIGAMTPATYAKQLAHSDIINPGR</sequence>
<dbReference type="InterPro" id="IPR036397">
    <property type="entry name" value="RNaseH_sf"/>
</dbReference>
<dbReference type="Pfam" id="PF13276">
    <property type="entry name" value="HTH_21"/>
    <property type="match status" value="1"/>
</dbReference>
<accession>G7TIL8</accession>
<dbReference type="GO" id="GO:0003677">
    <property type="term" value="F:DNA binding"/>
    <property type="evidence" value="ECO:0007669"/>
    <property type="project" value="InterPro"/>
</dbReference>
<dbReference type="Proteomes" id="UP000008851">
    <property type="component" value="Chromosome"/>
</dbReference>
<dbReference type="Gene3D" id="3.30.420.10">
    <property type="entry name" value="Ribonuclease H-like superfamily/Ribonuclease H"/>
    <property type="match status" value="1"/>
</dbReference>
<feature type="domain" description="Integrase catalytic" evidence="2">
    <location>
        <begin position="187"/>
        <end position="351"/>
    </location>
</feature>
<dbReference type="PANTHER" id="PTHR47515:SF1">
    <property type="entry name" value="BLR2054 PROTEIN"/>
    <property type="match status" value="1"/>
</dbReference>
<dbReference type="SUPFAM" id="SSF53098">
    <property type="entry name" value="Ribonuclease H-like"/>
    <property type="match status" value="1"/>
</dbReference>
<reference evidence="3 4" key="1">
    <citation type="journal article" date="2011" name="J. Bacteriol.">
        <title>Two new complete genome sequences offer insight into host and tissue specificity of plant pathogenic Xanthomonas spp.</title>
        <authorList>
            <person name="Bogdanove A.J."/>
            <person name="Koebnik R."/>
            <person name="Lu H."/>
            <person name="Furutani A."/>
            <person name="Angiuoli S.V."/>
            <person name="Patil P.B."/>
            <person name="Van Sluys M.A."/>
            <person name="Ryan R.P."/>
            <person name="Meyer D.F."/>
            <person name="Han S.W."/>
            <person name="Aparna G."/>
            <person name="Rajaram M."/>
            <person name="Delcher A.L."/>
            <person name="Phillippy A.M."/>
            <person name="Puiu D."/>
            <person name="Schatz M.C."/>
            <person name="Shumway M."/>
            <person name="Sommer D.D."/>
            <person name="Trapnell C."/>
            <person name="Benahmed F."/>
            <person name="Dimitrov G."/>
            <person name="Madupu R."/>
            <person name="Radune D."/>
            <person name="Sullivan S."/>
            <person name="Jha G."/>
            <person name="Ishihara H."/>
            <person name="Lee S.W."/>
            <person name="Pandey A."/>
            <person name="Sharma V."/>
            <person name="Sriariyanun M."/>
            <person name="Szurek B."/>
            <person name="Vera-Cruz C.M."/>
            <person name="Dorman K.S."/>
            <person name="Ronald P.C."/>
            <person name="Verdier V."/>
            <person name="Dow J.M."/>
            <person name="Sonti R.V."/>
            <person name="Tsuge S."/>
            <person name="Brendel V.P."/>
            <person name="Rabinowicz P.D."/>
            <person name="Leach J.E."/>
            <person name="White F.F."/>
            <person name="Salzberg S.L."/>
        </authorList>
    </citation>
    <scope>NUCLEOTIDE SEQUENCE [LARGE SCALE GENOMIC DNA]</scope>
    <source>
        <strain evidence="3 4">BLS256</strain>
    </source>
</reference>
<dbReference type="HOGENOM" id="CLU_027402_31_0_6"/>
<evidence type="ECO:0000313" key="4">
    <source>
        <dbReference type="Proteomes" id="UP000008851"/>
    </source>
</evidence>
<evidence type="ECO:0000259" key="2">
    <source>
        <dbReference type="PROSITE" id="PS50994"/>
    </source>
</evidence>
<dbReference type="KEGG" id="xor:XOC_4043"/>
<dbReference type="NCBIfam" id="NF033516">
    <property type="entry name" value="transpos_IS3"/>
    <property type="match status" value="1"/>
</dbReference>
<dbReference type="AlphaFoldDB" id="G7TIL8"/>
<dbReference type="InterPro" id="IPR012337">
    <property type="entry name" value="RNaseH-like_sf"/>
</dbReference>
<comment type="similarity">
    <text evidence="1">Belongs to the transposase 8 family.</text>
</comment>
<dbReference type="InterPro" id="IPR048020">
    <property type="entry name" value="Transpos_IS3"/>
</dbReference>
<dbReference type="RefSeq" id="WP_014504811.1">
    <property type="nucleotide sequence ID" value="NC_017267.2"/>
</dbReference>
<dbReference type="InterPro" id="IPR002514">
    <property type="entry name" value="Transposase_8"/>
</dbReference>
<dbReference type="PANTHER" id="PTHR47515">
    <property type="entry name" value="LOW CALCIUM RESPONSE LOCUS PROTEIN T"/>
    <property type="match status" value="1"/>
</dbReference>
<dbReference type="InterPro" id="IPR009057">
    <property type="entry name" value="Homeodomain-like_sf"/>
</dbReference>
<dbReference type="PROSITE" id="PS50994">
    <property type="entry name" value="INTEGRASE"/>
    <property type="match status" value="1"/>
</dbReference>
<name>G7TIL8_XANOB</name>
<evidence type="ECO:0000313" key="3">
    <source>
        <dbReference type="EMBL" id="AEQ98131.1"/>
    </source>
</evidence>
<organism evidence="3 4">
    <name type="scientific">Xanthomonas oryzae pv. oryzicola (strain BLS256)</name>
    <dbReference type="NCBI Taxonomy" id="383407"/>
    <lineage>
        <taxon>Bacteria</taxon>
        <taxon>Pseudomonadati</taxon>
        <taxon>Pseudomonadota</taxon>
        <taxon>Gammaproteobacteria</taxon>
        <taxon>Lysobacterales</taxon>
        <taxon>Lysobacteraceae</taxon>
        <taxon>Xanthomonas</taxon>
    </lineage>
</organism>
<dbReference type="SUPFAM" id="SSF46689">
    <property type="entry name" value="Homeodomain-like"/>
    <property type="match status" value="1"/>
</dbReference>